<organism evidence="9 10">
    <name type="scientific">Oceanibacterium hippocampi</name>
    <dbReference type="NCBI Taxonomy" id="745714"/>
    <lineage>
        <taxon>Bacteria</taxon>
        <taxon>Pseudomonadati</taxon>
        <taxon>Pseudomonadota</taxon>
        <taxon>Alphaproteobacteria</taxon>
        <taxon>Sneathiellales</taxon>
        <taxon>Sneathiellaceae</taxon>
        <taxon>Oceanibacterium</taxon>
    </lineage>
</organism>
<dbReference type="PANTHER" id="PTHR33362:SF5">
    <property type="entry name" value="C4-DICARBOXYLATE TRAP TRANSPORTER LARGE PERMEASE PROTEIN DCTM"/>
    <property type="match status" value="1"/>
</dbReference>
<keyword evidence="10" id="KW-1185">Reference proteome</keyword>
<dbReference type="PANTHER" id="PTHR33362">
    <property type="entry name" value="SIALIC ACID TRAP TRANSPORTER PERMEASE PROTEIN SIAT-RELATED"/>
    <property type="match status" value="1"/>
</dbReference>
<feature type="transmembrane region" description="Helical" evidence="7">
    <location>
        <begin position="6"/>
        <end position="36"/>
    </location>
</feature>
<dbReference type="RefSeq" id="WP_085884742.1">
    <property type="nucleotide sequence ID" value="NZ_FWFR01000003.1"/>
</dbReference>
<feature type="transmembrane region" description="Helical" evidence="7">
    <location>
        <begin position="404"/>
        <end position="426"/>
    </location>
</feature>
<dbReference type="InterPro" id="IPR010656">
    <property type="entry name" value="DctM"/>
</dbReference>
<comment type="subcellular location">
    <subcellularLocation>
        <location evidence="1 7">Cell inner membrane</location>
        <topology evidence="1 7">Multi-pass membrane protein</topology>
    </subcellularLocation>
</comment>
<feature type="transmembrane region" description="Helical" evidence="7">
    <location>
        <begin position="318"/>
        <end position="335"/>
    </location>
</feature>
<comment type="function">
    <text evidence="7">Part of the tripartite ATP-independent periplasmic (TRAP) transport system.</text>
</comment>
<reference evidence="9 10" key="1">
    <citation type="submission" date="2017-03" db="EMBL/GenBank/DDBJ databases">
        <authorList>
            <person name="Afonso C.L."/>
            <person name="Miller P.J."/>
            <person name="Scott M.A."/>
            <person name="Spackman E."/>
            <person name="Goraichik I."/>
            <person name="Dimitrov K.M."/>
            <person name="Suarez D.L."/>
            <person name="Swayne D.E."/>
        </authorList>
    </citation>
    <scope>NUCLEOTIDE SEQUENCE [LARGE SCALE GENOMIC DNA]</scope>
    <source>
        <strain evidence="9 10">CECT 7691</strain>
    </source>
</reference>
<evidence type="ECO:0000259" key="8">
    <source>
        <dbReference type="Pfam" id="PF06808"/>
    </source>
</evidence>
<evidence type="ECO:0000256" key="4">
    <source>
        <dbReference type="ARBA" id="ARBA00022692"/>
    </source>
</evidence>
<evidence type="ECO:0000313" key="10">
    <source>
        <dbReference type="Proteomes" id="UP000193200"/>
    </source>
</evidence>
<comment type="subunit">
    <text evidence="7">The complex comprises the extracytoplasmic solute receptor protein and the two transmembrane proteins.</text>
</comment>
<name>A0A1Y5TTH8_9PROT</name>
<feature type="transmembrane region" description="Helical" evidence="7">
    <location>
        <begin position="219"/>
        <end position="240"/>
    </location>
</feature>
<dbReference type="GO" id="GO:0022857">
    <property type="term" value="F:transmembrane transporter activity"/>
    <property type="evidence" value="ECO:0007669"/>
    <property type="project" value="UniProtKB-UniRule"/>
</dbReference>
<feature type="transmembrane region" description="Helical" evidence="7">
    <location>
        <begin position="97"/>
        <end position="126"/>
    </location>
</feature>
<feature type="transmembrane region" description="Helical" evidence="7">
    <location>
        <begin position="57"/>
        <end position="77"/>
    </location>
</feature>
<proteinExistence type="inferred from homology"/>
<dbReference type="InterPro" id="IPR004681">
    <property type="entry name" value="TRAP_DctM"/>
</dbReference>
<gene>
    <name evidence="9" type="primary">siaT_27</name>
    <name evidence="9" type="ORF">OCH7691_03394</name>
</gene>
<dbReference type="InParanoid" id="A0A1Y5TTH8"/>
<keyword evidence="2" id="KW-1003">Cell membrane</keyword>
<evidence type="ECO:0000256" key="1">
    <source>
        <dbReference type="ARBA" id="ARBA00004429"/>
    </source>
</evidence>
<dbReference type="Proteomes" id="UP000193200">
    <property type="component" value="Unassembled WGS sequence"/>
</dbReference>
<evidence type="ECO:0000256" key="3">
    <source>
        <dbReference type="ARBA" id="ARBA00022519"/>
    </source>
</evidence>
<feature type="transmembrane region" description="Helical" evidence="7">
    <location>
        <begin position="171"/>
        <end position="198"/>
    </location>
</feature>
<feature type="domain" description="TRAP C4-dicarboxylate transport system permease DctM subunit" evidence="8">
    <location>
        <begin position="9"/>
        <end position="422"/>
    </location>
</feature>
<dbReference type="AlphaFoldDB" id="A0A1Y5TTH8"/>
<comment type="caution">
    <text evidence="7">Lacks conserved residue(s) required for the propagation of feature annotation.</text>
</comment>
<evidence type="ECO:0000256" key="7">
    <source>
        <dbReference type="RuleBase" id="RU369079"/>
    </source>
</evidence>
<comment type="similarity">
    <text evidence="7">Belongs to the TRAP transporter large permease family.</text>
</comment>
<dbReference type="NCBIfam" id="TIGR00786">
    <property type="entry name" value="dctM"/>
    <property type="match status" value="1"/>
</dbReference>
<accession>A0A1Y5TTH8</accession>
<keyword evidence="3 7" id="KW-0997">Cell inner membrane</keyword>
<protein>
    <recommendedName>
        <fullName evidence="7">TRAP transporter large permease protein</fullName>
    </recommendedName>
</protein>
<evidence type="ECO:0000256" key="5">
    <source>
        <dbReference type="ARBA" id="ARBA00022989"/>
    </source>
</evidence>
<dbReference type="PIRSF" id="PIRSF006066">
    <property type="entry name" value="HI0050"/>
    <property type="match status" value="1"/>
</dbReference>
<evidence type="ECO:0000256" key="2">
    <source>
        <dbReference type="ARBA" id="ARBA00022475"/>
    </source>
</evidence>
<keyword evidence="6 7" id="KW-0472">Membrane</keyword>
<dbReference type="GO" id="GO:0005886">
    <property type="term" value="C:plasma membrane"/>
    <property type="evidence" value="ECO:0007669"/>
    <property type="project" value="UniProtKB-SubCell"/>
</dbReference>
<dbReference type="Pfam" id="PF06808">
    <property type="entry name" value="DctM"/>
    <property type="match status" value="1"/>
</dbReference>
<keyword evidence="5 7" id="KW-1133">Transmembrane helix</keyword>
<dbReference type="EMBL" id="FWFR01000003">
    <property type="protein sequence ID" value="SLN71713.1"/>
    <property type="molecule type" value="Genomic_DNA"/>
</dbReference>
<feature type="transmembrane region" description="Helical" evidence="7">
    <location>
        <begin position="347"/>
        <end position="367"/>
    </location>
</feature>
<feature type="transmembrane region" description="Helical" evidence="7">
    <location>
        <begin position="276"/>
        <end position="298"/>
    </location>
</feature>
<feature type="transmembrane region" description="Helical" evidence="7">
    <location>
        <begin position="138"/>
        <end position="165"/>
    </location>
</feature>
<keyword evidence="4 7" id="KW-0812">Transmembrane</keyword>
<sequence>MESTIVVMVVFAGALFLGLPIAFGLIVASIVGLMMLRGFPVSLSALSTMPYANVSDIGLAVIPLFILMGFLASKAGVSAKAYDVAYRLVGRLPGGLAISTVFACAAFAATSGSSVATSAAVGRIALSEMRRFRYADAISVGTVASAGLLGIMIPPSIMLVVYGIITQEDIGSLLLAGILPGILTAFIFCLGLFVIALWKPHLMPVSHERFSWREKLSSIRHAWGIVLLFTIIIGGIYTGIFTVTEAAGVGAVTALILAFCKRDVPFAEILGGGRQAVSATAMIFLILIGAGLFSQYIALSGLATDFARMLTATDLNRYVILLLILLAYIPLGMFLEPISMCLITLPIVYPAVTALGFDPIWFGIIVVKMSELANITPPIGVNVFVIRGIAPDVPLGKVFQGASIFLVFEIITLAILIAFPAIATFLPELARQS</sequence>
<keyword evidence="7" id="KW-0813">Transport</keyword>
<evidence type="ECO:0000313" key="9">
    <source>
        <dbReference type="EMBL" id="SLN71713.1"/>
    </source>
</evidence>
<evidence type="ECO:0000256" key="6">
    <source>
        <dbReference type="ARBA" id="ARBA00023136"/>
    </source>
</evidence>
<dbReference type="OrthoDB" id="9790209at2"/>